<reference evidence="2" key="1">
    <citation type="submission" date="2022-07" db="EMBL/GenBank/DDBJ databases">
        <title>Alkalimarinus sp. nov., isolated from gut of a Alitta virens.</title>
        <authorList>
            <person name="Yang A.I."/>
            <person name="Shin N.-R."/>
        </authorList>
    </citation>
    <scope>NUCLEOTIDE SEQUENCE</scope>
    <source>
        <strain evidence="2">FA028</strain>
    </source>
</reference>
<dbReference type="RefSeq" id="WP_251812641.1">
    <property type="nucleotide sequence ID" value="NZ_CP101527.1"/>
</dbReference>
<dbReference type="Gene3D" id="2.60.120.260">
    <property type="entry name" value="Galactose-binding domain-like"/>
    <property type="match status" value="1"/>
</dbReference>
<feature type="transmembrane region" description="Helical" evidence="1">
    <location>
        <begin position="103"/>
        <end position="122"/>
    </location>
</feature>
<dbReference type="InterPro" id="IPR008979">
    <property type="entry name" value="Galactose-bd-like_sf"/>
</dbReference>
<keyword evidence="1" id="KW-0472">Membrane</keyword>
<sequence length="320" mass="36790">MTDINHKTFLVTIPLWLIVVSLLVSVPLLFIGGPNYYDNRIIKLLWDLGHIPFMFFTGLLLVSLLSRLAVMPYWAFFGLYACIAVMIAVVTEYLQGKVGRITSLSDVLADLWGALLAWLYIGCYPKGRRFKWKVLFYGLALGLGGGVLTKPAITVYDEVLAKRQFPLIAGFESSSELSRWSARGGFEQSRDRATEGQYSLKVLLLPEGYSGTSVNDFPADWQEYDYFRFDVWSPLSFLPLTVRMHDMQHVEGEQHYNDRFNRRYQLKKGWNRILIDLNDVLHAPKGRLFRLDEVEGVGWFSYNLGTTETIYLDQVMLLRK</sequence>
<dbReference type="SUPFAM" id="SSF49785">
    <property type="entry name" value="Galactose-binding domain-like"/>
    <property type="match status" value="1"/>
</dbReference>
<feature type="transmembrane region" description="Helical" evidence="1">
    <location>
        <begin position="71"/>
        <end position="91"/>
    </location>
</feature>
<protein>
    <submittedName>
        <fullName evidence="2">Uncharacterized protein</fullName>
    </submittedName>
</protein>
<accession>A0A9E8KPU9</accession>
<evidence type="ECO:0000313" key="3">
    <source>
        <dbReference type="Proteomes" id="UP001164472"/>
    </source>
</evidence>
<proteinExistence type="predicted"/>
<feature type="transmembrane region" description="Helical" evidence="1">
    <location>
        <begin position="134"/>
        <end position="153"/>
    </location>
</feature>
<feature type="transmembrane region" description="Helical" evidence="1">
    <location>
        <begin position="13"/>
        <end position="32"/>
    </location>
</feature>
<dbReference type="KEGG" id="asem:NNL22_16250"/>
<keyword evidence="1" id="KW-0812">Transmembrane</keyword>
<gene>
    <name evidence="2" type="ORF">NNL22_16250</name>
</gene>
<dbReference type="AlphaFoldDB" id="A0A9E8KPU9"/>
<dbReference type="EMBL" id="CP101527">
    <property type="protein sequence ID" value="UZW74555.1"/>
    <property type="molecule type" value="Genomic_DNA"/>
</dbReference>
<evidence type="ECO:0000256" key="1">
    <source>
        <dbReference type="SAM" id="Phobius"/>
    </source>
</evidence>
<feature type="transmembrane region" description="Helical" evidence="1">
    <location>
        <begin position="44"/>
        <end position="65"/>
    </location>
</feature>
<keyword evidence="1" id="KW-1133">Transmembrane helix</keyword>
<evidence type="ECO:0000313" key="2">
    <source>
        <dbReference type="EMBL" id="UZW74555.1"/>
    </source>
</evidence>
<dbReference type="Proteomes" id="UP001164472">
    <property type="component" value="Chromosome"/>
</dbReference>
<keyword evidence="3" id="KW-1185">Reference proteome</keyword>
<organism evidence="2 3">
    <name type="scientific">Alkalimarinus sediminis</name>
    <dbReference type="NCBI Taxonomy" id="1632866"/>
    <lineage>
        <taxon>Bacteria</taxon>
        <taxon>Pseudomonadati</taxon>
        <taxon>Pseudomonadota</taxon>
        <taxon>Gammaproteobacteria</taxon>
        <taxon>Alteromonadales</taxon>
        <taxon>Alteromonadaceae</taxon>
        <taxon>Alkalimarinus</taxon>
    </lineage>
</organism>
<name>A0A9E8KPU9_9ALTE</name>